<keyword evidence="5" id="KW-0325">Glycoprotein</keyword>
<evidence type="ECO:0000259" key="7">
    <source>
        <dbReference type="Pfam" id="PF17771"/>
    </source>
</evidence>
<dbReference type="InterPro" id="IPR041645">
    <property type="entry name" value="ADAMTS_CR_2"/>
</dbReference>
<keyword evidence="3" id="KW-0862">Zinc</keyword>
<evidence type="ECO:0000256" key="5">
    <source>
        <dbReference type="ARBA" id="ARBA00023180"/>
    </source>
</evidence>
<dbReference type="EMBL" id="GIDH01001059">
    <property type="protein sequence ID" value="NOV53002.1"/>
    <property type="molecule type" value="Transcribed_RNA"/>
</dbReference>
<feature type="domain" description="ADAMTS cysteine-rich" evidence="7">
    <location>
        <begin position="30"/>
        <end position="103"/>
    </location>
</feature>
<dbReference type="GO" id="GO:0046872">
    <property type="term" value="F:metal ion binding"/>
    <property type="evidence" value="ECO:0007669"/>
    <property type="project" value="UniProtKB-KW"/>
</dbReference>
<evidence type="ECO:0000256" key="6">
    <source>
        <dbReference type="SAM" id="SignalP"/>
    </source>
</evidence>
<organism evidence="8">
    <name type="scientific">Amblyomma tuberculatum</name>
    <dbReference type="NCBI Taxonomy" id="48802"/>
    <lineage>
        <taxon>Eukaryota</taxon>
        <taxon>Metazoa</taxon>
        <taxon>Ecdysozoa</taxon>
        <taxon>Arthropoda</taxon>
        <taxon>Chelicerata</taxon>
        <taxon>Arachnida</taxon>
        <taxon>Acari</taxon>
        <taxon>Parasitiformes</taxon>
        <taxon>Ixodida</taxon>
        <taxon>Ixodoidea</taxon>
        <taxon>Ixodidae</taxon>
        <taxon>Amblyomminae</taxon>
        <taxon>Amblyomma</taxon>
    </lineage>
</organism>
<dbReference type="Gene3D" id="3.40.1620.60">
    <property type="match status" value="1"/>
</dbReference>
<accession>A0A6M2E3H3</accession>
<feature type="chain" id="PRO_5027086010" evidence="6">
    <location>
        <begin position="20"/>
        <end position="144"/>
    </location>
</feature>
<reference evidence="8" key="1">
    <citation type="submission" date="2019-12" db="EMBL/GenBank/DDBJ databases">
        <title>The sialotranscriptome of the gopher-tortoise tick, Amblyomma tuberculatum.</title>
        <authorList>
            <person name="Karim S."/>
            <person name="Andersen J."/>
            <person name="Kumar D."/>
            <person name="Adamson S."/>
            <person name="Ennen J."/>
            <person name="Qualis C.P."/>
            <person name="Ribeiro J.M.C."/>
        </authorList>
    </citation>
    <scope>NUCLEOTIDE SEQUENCE</scope>
    <source>
        <strain evidence="8">Removed</strain>
        <tissue evidence="8">Salivary glands</tissue>
    </source>
</reference>
<evidence type="ECO:0000313" key="8">
    <source>
        <dbReference type="EMBL" id="NOV53002.1"/>
    </source>
</evidence>
<dbReference type="GO" id="GO:0016787">
    <property type="term" value="F:hydrolase activity"/>
    <property type="evidence" value="ECO:0007669"/>
    <property type="project" value="UniProtKB-KW"/>
</dbReference>
<dbReference type="Pfam" id="PF17771">
    <property type="entry name" value="ADAMTS_CR_2"/>
    <property type="match status" value="1"/>
</dbReference>
<sequence length="144" mass="16462">MSQMRYVLLLRGTLCWAVSSDIHNISMEYPGMQVTATQICKQAFPSEQYVRAEMVISGSNQCKLKCKYEEYTDFGTEEHSTYREAPDYTPCGEKKVCVRGFCVDAPKGMPTRPVEKVTTAKPDSAGTRRSTTFRWITRRRRNAI</sequence>
<dbReference type="AlphaFoldDB" id="A0A6M2E3H3"/>
<keyword evidence="4" id="KW-1015">Disulfide bond</keyword>
<keyword evidence="1" id="KW-0479">Metal-binding</keyword>
<keyword evidence="6" id="KW-0732">Signal</keyword>
<evidence type="ECO:0000256" key="3">
    <source>
        <dbReference type="ARBA" id="ARBA00022833"/>
    </source>
</evidence>
<evidence type="ECO:0000256" key="2">
    <source>
        <dbReference type="ARBA" id="ARBA00022801"/>
    </source>
</evidence>
<evidence type="ECO:0000256" key="4">
    <source>
        <dbReference type="ARBA" id="ARBA00023157"/>
    </source>
</evidence>
<name>A0A6M2E3H3_9ACAR</name>
<evidence type="ECO:0000256" key="1">
    <source>
        <dbReference type="ARBA" id="ARBA00022723"/>
    </source>
</evidence>
<protein>
    <submittedName>
        <fullName evidence="8">Putative secreted protein</fullName>
    </submittedName>
</protein>
<feature type="signal peptide" evidence="6">
    <location>
        <begin position="1"/>
        <end position="19"/>
    </location>
</feature>
<keyword evidence="2" id="KW-0378">Hydrolase</keyword>
<proteinExistence type="predicted"/>